<dbReference type="SUPFAM" id="SSF53901">
    <property type="entry name" value="Thiolase-like"/>
    <property type="match status" value="2"/>
</dbReference>
<dbReference type="InterPro" id="IPR018201">
    <property type="entry name" value="Ketoacyl_synth_AS"/>
</dbReference>
<dbReference type="PROSITE" id="PS00606">
    <property type="entry name" value="KS3_1"/>
    <property type="match status" value="1"/>
</dbReference>
<dbReference type="EC" id="2.3.1.179" evidence="6"/>
<dbReference type="CDD" id="cd00834">
    <property type="entry name" value="KAS_I_II"/>
    <property type="match status" value="1"/>
</dbReference>
<dbReference type="Proteomes" id="UP000663814">
    <property type="component" value="Unassembled WGS sequence"/>
</dbReference>
<dbReference type="EMBL" id="JAERPS020000006">
    <property type="protein sequence ID" value="MBZ9613075.1"/>
    <property type="molecule type" value="Genomic_DNA"/>
</dbReference>
<protein>
    <submittedName>
        <fullName evidence="6">Beta-ketoacyl-ACP synthase</fullName>
        <ecNumber evidence="6">2.3.1.179</ecNumber>
    </submittedName>
</protein>
<dbReference type="InterPro" id="IPR000794">
    <property type="entry name" value="Beta-ketoacyl_synthase"/>
</dbReference>
<evidence type="ECO:0000256" key="3">
    <source>
        <dbReference type="ARBA" id="ARBA00022679"/>
    </source>
</evidence>
<dbReference type="InterPro" id="IPR014031">
    <property type="entry name" value="Ketoacyl_synth_C"/>
</dbReference>
<name>A0ABS7XBZ1_9GAMM</name>
<comment type="similarity">
    <text evidence="2 4">Belongs to the thiolase-like superfamily. Beta-ketoacyl-ACP synthases family.</text>
</comment>
<dbReference type="PROSITE" id="PS52004">
    <property type="entry name" value="KS3_2"/>
    <property type="match status" value="1"/>
</dbReference>
<comment type="caution">
    <text evidence="6">The sequence shown here is derived from an EMBL/GenBank/DDBJ whole genome shotgun (WGS) entry which is preliminary data.</text>
</comment>
<evidence type="ECO:0000259" key="5">
    <source>
        <dbReference type="PROSITE" id="PS52004"/>
    </source>
</evidence>
<dbReference type="InterPro" id="IPR016039">
    <property type="entry name" value="Thiolase-like"/>
</dbReference>
<dbReference type="GO" id="GO:0004315">
    <property type="term" value="F:3-oxoacyl-[acyl-carrier-protein] synthase activity"/>
    <property type="evidence" value="ECO:0007669"/>
    <property type="project" value="UniProtKB-EC"/>
</dbReference>
<dbReference type="PANTHER" id="PTHR11712">
    <property type="entry name" value="POLYKETIDE SYNTHASE-RELATED"/>
    <property type="match status" value="1"/>
</dbReference>
<comment type="pathway">
    <text evidence="1">Lipid metabolism; fatty acid biosynthesis.</text>
</comment>
<dbReference type="InterPro" id="IPR020841">
    <property type="entry name" value="PKS_Beta-ketoAc_synthase_dom"/>
</dbReference>
<organism evidence="6 7">
    <name type="scientific">Rheinheimera maricola</name>
    <dbReference type="NCBI Taxonomy" id="2793282"/>
    <lineage>
        <taxon>Bacteria</taxon>
        <taxon>Pseudomonadati</taxon>
        <taxon>Pseudomonadota</taxon>
        <taxon>Gammaproteobacteria</taxon>
        <taxon>Chromatiales</taxon>
        <taxon>Chromatiaceae</taxon>
        <taxon>Rheinheimera</taxon>
    </lineage>
</organism>
<dbReference type="Pfam" id="PF00109">
    <property type="entry name" value="ketoacyl-synt"/>
    <property type="match status" value="1"/>
</dbReference>
<dbReference type="RefSeq" id="WP_205311784.1">
    <property type="nucleotide sequence ID" value="NZ_JAERPS020000006.1"/>
</dbReference>
<sequence length="395" mass="41049">MTTLSSLSALGLCCALGSNKAEVWRNAMAGSQAGMRQRSDLLAAGQSVIVGEVRAALPDHSAWPMYYRTRNNQLAALAFSQIADEVAALRSQFGAERIAVIIGSSTSGIAEGEQALALQMQQQQFAPNFDYQLQEMMAPAEFISWLANVSGPAYAISTACSSSAKALISAQTLLQADLADAVIVGGVDSLCQLTLRGFAALEAVSTGLCQPFSANRDGINIGEAAALFIMQRGNCGIALLGGGASSDAHHMSAPQPQGLGAISAINQACQRAGISPQQLDYINLHGTATALNDSMESAALAALGLQQVAASSSKGMTGHTLGAAGAIEAALCWLMLSDYNPQHYLIPHCWDGAADLQLPQLKLVQQGQQQAVRYCLSNSFAFGGNNVALILGTTA</sequence>
<reference evidence="6 7" key="1">
    <citation type="submission" date="2021-08" db="EMBL/GenBank/DDBJ databases">
        <title>Rheinheimera aquimaris sp. nov., isolated from seawater of the East Sea in Korea.</title>
        <authorList>
            <person name="Kim K.H."/>
            <person name="Wenting R."/>
            <person name="Kim K.R."/>
            <person name="Jeon C.O."/>
        </authorList>
    </citation>
    <scope>NUCLEOTIDE SEQUENCE [LARGE SCALE GENOMIC DNA]</scope>
    <source>
        <strain evidence="6 7">MA-13</strain>
    </source>
</reference>
<dbReference type="PANTHER" id="PTHR11712:SF320">
    <property type="entry name" value="BETA-KETOACYL SYNTHASE"/>
    <property type="match status" value="1"/>
</dbReference>
<keyword evidence="7" id="KW-1185">Reference proteome</keyword>
<feature type="domain" description="Ketosynthase family 3 (KS3)" evidence="5">
    <location>
        <begin position="1"/>
        <end position="393"/>
    </location>
</feature>
<evidence type="ECO:0000256" key="1">
    <source>
        <dbReference type="ARBA" id="ARBA00005194"/>
    </source>
</evidence>
<dbReference type="Gene3D" id="3.40.47.10">
    <property type="match status" value="2"/>
</dbReference>
<proteinExistence type="inferred from homology"/>
<dbReference type="InterPro" id="IPR014030">
    <property type="entry name" value="Ketoacyl_synth_N"/>
</dbReference>
<dbReference type="NCBIfam" id="NF006618">
    <property type="entry name" value="PRK09185.1"/>
    <property type="match status" value="1"/>
</dbReference>
<evidence type="ECO:0000313" key="7">
    <source>
        <dbReference type="Proteomes" id="UP000663814"/>
    </source>
</evidence>
<evidence type="ECO:0000313" key="6">
    <source>
        <dbReference type="EMBL" id="MBZ9613075.1"/>
    </source>
</evidence>
<dbReference type="SMART" id="SM00825">
    <property type="entry name" value="PKS_KS"/>
    <property type="match status" value="1"/>
</dbReference>
<keyword evidence="3 4" id="KW-0808">Transferase</keyword>
<evidence type="ECO:0000256" key="4">
    <source>
        <dbReference type="RuleBase" id="RU003694"/>
    </source>
</evidence>
<dbReference type="Pfam" id="PF02801">
    <property type="entry name" value="Ketoacyl-synt_C"/>
    <property type="match status" value="1"/>
</dbReference>
<evidence type="ECO:0000256" key="2">
    <source>
        <dbReference type="ARBA" id="ARBA00008467"/>
    </source>
</evidence>
<keyword evidence="6" id="KW-0012">Acyltransferase</keyword>
<accession>A0ABS7XBZ1</accession>
<gene>
    <name evidence="6" type="ORF">I4W93_015910</name>
</gene>